<keyword evidence="2" id="KW-1185">Reference proteome</keyword>
<proteinExistence type="predicted"/>
<name>A0AA40EQ42_9PEZI</name>
<reference evidence="1" key="1">
    <citation type="submission" date="2023-06" db="EMBL/GenBank/DDBJ databases">
        <title>Genome-scale phylogeny and comparative genomics of the fungal order Sordariales.</title>
        <authorList>
            <consortium name="Lawrence Berkeley National Laboratory"/>
            <person name="Hensen N."/>
            <person name="Bonometti L."/>
            <person name="Westerberg I."/>
            <person name="Brannstrom I.O."/>
            <person name="Guillou S."/>
            <person name="Cros-Aarteil S."/>
            <person name="Calhoun S."/>
            <person name="Haridas S."/>
            <person name="Kuo A."/>
            <person name="Mondo S."/>
            <person name="Pangilinan J."/>
            <person name="Riley R."/>
            <person name="LaButti K."/>
            <person name="Andreopoulos B."/>
            <person name="Lipzen A."/>
            <person name="Chen C."/>
            <person name="Yanf M."/>
            <person name="Daum C."/>
            <person name="Ng V."/>
            <person name="Clum A."/>
            <person name="Steindorff A."/>
            <person name="Ohm R."/>
            <person name="Martin F."/>
            <person name="Silar P."/>
            <person name="Natvig D."/>
            <person name="Lalanne C."/>
            <person name="Gautier V."/>
            <person name="Ament-velasquez S.L."/>
            <person name="Kruys A."/>
            <person name="Hutchinson M.I."/>
            <person name="Powell A.J."/>
            <person name="Barry K."/>
            <person name="Miller A.N."/>
            <person name="Grigoriev I.V."/>
            <person name="Debuchy R."/>
            <person name="Gladieux P."/>
            <person name="Thoren M.H."/>
            <person name="Johannesson H."/>
        </authorList>
    </citation>
    <scope>NUCLEOTIDE SEQUENCE</scope>
    <source>
        <strain evidence="1">SMH3187-1</strain>
    </source>
</reference>
<protein>
    <submittedName>
        <fullName evidence="1">Uncharacterized protein</fullName>
    </submittedName>
</protein>
<organism evidence="1 2">
    <name type="scientific">Schizothecium vesticola</name>
    <dbReference type="NCBI Taxonomy" id="314040"/>
    <lineage>
        <taxon>Eukaryota</taxon>
        <taxon>Fungi</taxon>
        <taxon>Dikarya</taxon>
        <taxon>Ascomycota</taxon>
        <taxon>Pezizomycotina</taxon>
        <taxon>Sordariomycetes</taxon>
        <taxon>Sordariomycetidae</taxon>
        <taxon>Sordariales</taxon>
        <taxon>Schizotheciaceae</taxon>
        <taxon>Schizothecium</taxon>
    </lineage>
</organism>
<accession>A0AA40EQ42</accession>
<evidence type="ECO:0000313" key="2">
    <source>
        <dbReference type="Proteomes" id="UP001172155"/>
    </source>
</evidence>
<dbReference type="EMBL" id="JAUKUD010000005">
    <property type="protein sequence ID" value="KAK0743396.1"/>
    <property type="molecule type" value="Genomic_DNA"/>
</dbReference>
<gene>
    <name evidence="1" type="ORF">B0T18DRAFT_183751</name>
</gene>
<dbReference type="AlphaFoldDB" id="A0AA40EQ42"/>
<dbReference type="Proteomes" id="UP001172155">
    <property type="component" value="Unassembled WGS sequence"/>
</dbReference>
<comment type="caution">
    <text evidence="1">The sequence shown here is derived from an EMBL/GenBank/DDBJ whole genome shotgun (WGS) entry which is preliminary data.</text>
</comment>
<sequence>MLSVPGVGRLSVARDSALGGMDAAGVTTVALPLSCAFSAAFFAVPDLWALSLGAGEGATAGCDTFGVPRAGKSSSCSAFCNLAFAMSLERPLSTASVLISFFASGAEETGGLLLVLAAGTGVLLEDVGAGGDAAAAFLVTGVGAGGVRRPPLGPGPDETDAAGDA</sequence>
<evidence type="ECO:0000313" key="1">
    <source>
        <dbReference type="EMBL" id="KAK0743396.1"/>
    </source>
</evidence>